<evidence type="ECO:0000256" key="6">
    <source>
        <dbReference type="SAM" id="Phobius"/>
    </source>
</evidence>
<evidence type="ECO:0000313" key="8">
    <source>
        <dbReference type="Proteomes" id="UP000289708"/>
    </source>
</evidence>
<comment type="similarity">
    <text evidence="2">Belongs to the RmuC family.</text>
</comment>
<proteinExistence type="inferred from homology"/>
<evidence type="ECO:0000256" key="2">
    <source>
        <dbReference type="ARBA" id="ARBA00009840"/>
    </source>
</evidence>
<organism evidence="7 8">
    <name type="scientific">Hansschlegelia zhihuaiae</name>
    <dbReference type="NCBI Taxonomy" id="405005"/>
    <lineage>
        <taxon>Bacteria</taxon>
        <taxon>Pseudomonadati</taxon>
        <taxon>Pseudomonadota</taxon>
        <taxon>Alphaproteobacteria</taxon>
        <taxon>Hyphomicrobiales</taxon>
        <taxon>Methylopilaceae</taxon>
        <taxon>Hansschlegelia</taxon>
    </lineage>
</organism>
<keyword evidence="8" id="KW-1185">Reference proteome</keyword>
<dbReference type="InterPro" id="IPR003798">
    <property type="entry name" value="DNA_recombination_RmuC"/>
</dbReference>
<keyword evidence="5" id="KW-0233">DNA recombination</keyword>
<dbReference type="EMBL" id="RYFI01000024">
    <property type="protein sequence ID" value="RXF68723.1"/>
    <property type="molecule type" value="Genomic_DNA"/>
</dbReference>
<comment type="function">
    <text evidence="1">Involved in DNA recombination.</text>
</comment>
<dbReference type="Proteomes" id="UP000289708">
    <property type="component" value="Unassembled WGS sequence"/>
</dbReference>
<comment type="caution">
    <text evidence="7">The sequence shown here is derived from an EMBL/GenBank/DDBJ whole genome shotgun (WGS) entry which is preliminary data.</text>
</comment>
<dbReference type="PANTHER" id="PTHR30563">
    <property type="entry name" value="DNA RECOMBINATION PROTEIN RMUC"/>
    <property type="match status" value="1"/>
</dbReference>
<protein>
    <recommendedName>
        <fullName evidence="3">DNA recombination protein RmuC homolog</fullName>
    </recommendedName>
</protein>
<dbReference type="RefSeq" id="WP_128779104.1">
    <property type="nucleotide sequence ID" value="NZ_RYFI01000024.1"/>
</dbReference>
<feature type="transmembrane region" description="Helical" evidence="6">
    <location>
        <begin position="20"/>
        <end position="38"/>
    </location>
</feature>
<reference evidence="7 8" key="1">
    <citation type="submission" date="2018-12" db="EMBL/GenBank/DDBJ databases">
        <title>bacterium Hansschlegelia zhihuaiae S113.</title>
        <authorList>
            <person name="He J."/>
        </authorList>
    </citation>
    <scope>NUCLEOTIDE SEQUENCE [LARGE SCALE GENOMIC DNA]</scope>
    <source>
        <strain evidence="7 8">S 113</strain>
    </source>
</reference>
<keyword evidence="6" id="KW-0472">Membrane</keyword>
<evidence type="ECO:0000256" key="3">
    <source>
        <dbReference type="ARBA" id="ARBA00021840"/>
    </source>
</evidence>
<keyword evidence="6" id="KW-1133">Transmembrane helix</keyword>
<name>A0A4Q0M759_9HYPH</name>
<keyword evidence="4" id="KW-0175">Coiled coil</keyword>
<dbReference type="OrthoDB" id="370725at2"/>
<evidence type="ECO:0000256" key="4">
    <source>
        <dbReference type="ARBA" id="ARBA00023054"/>
    </source>
</evidence>
<gene>
    <name evidence="7" type="primary">rmuC</name>
    <name evidence="7" type="ORF">EK403_19335</name>
</gene>
<dbReference type="GO" id="GO:0006310">
    <property type="term" value="P:DNA recombination"/>
    <property type="evidence" value="ECO:0007669"/>
    <property type="project" value="UniProtKB-KW"/>
</dbReference>
<dbReference type="AlphaFoldDB" id="A0A4Q0M759"/>
<sequence length="381" mass="40641">MSDPLPVLGRWFQAVEPEALAAATSLAAMLLVLLVLLASGAARRREAREAQARIMGLERAQAEATGRLQAFASALGQRQSDLARGVAERLDAVGARVGDGLAAGGQATAEQLKRLEARLAVIDAAGANVAALAGQVTDLKAILANKPARGAFGQGRMEAILKDALPPSSVAFQAQLSTGVRPDALIRLPGDHRGLAVDAKFPLEGFERLRAADGPETVKAAEAKVRADVGRHVTDIAQKYLLAGETQDVALLFVPSEQIHAELAERFDDVVARAHRARVLIVSPSLLMLAVQVVQGLTRDAAMREQAHLLQAEVGRLLDDVRRVSERVEKLKSHFGQAVGDLDQIVISTDKIARRGMRLEQMELGDAAEALPNPLRREAAE</sequence>
<evidence type="ECO:0000256" key="1">
    <source>
        <dbReference type="ARBA" id="ARBA00003416"/>
    </source>
</evidence>
<dbReference type="PANTHER" id="PTHR30563:SF0">
    <property type="entry name" value="DNA RECOMBINATION PROTEIN RMUC"/>
    <property type="match status" value="1"/>
</dbReference>
<evidence type="ECO:0000313" key="7">
    <source>
        <dbReference type="EMBL" id="RXF68723.1"/>
    </source>
</evidence>
<dbReference type="Pfam" id="PF02646">
    <property type="entry name" value="RmuC"/>
    <property type="match status" value="1"/>
</dbReference>
<accession>A0A4Q0M759</accession>
<keyword evidence="6" id="KW-0812">Transmembrane</keyword>
<evidence type="ECO:0000256" key="5">
    <source>
        <dbReference type="ARBA" id="ARBA00023172"/>
    </source>
</evidence>